<feature type="non-terminal residue" evidence="1">
    <location>
        <position position="1"/>
    </location>
</feature>
<dbReference type="Proteomes" id="UP000308652">
    <property type="component" value="Unassembled WGS sequence"/>
</dbReference>
<protein>
    <recommendedName>
        <fullName evidence="3">NACHT domain-containing protein</fullName>
    </recommendedName>
</protein>
<evidence type="ECO:0008006" key="3">
    <source>
        <dbReference type="Google" id="ProtNLM"/>
    </source>
</evidence>
<name>A0A5C3LGJ4_9AGAR</name>
<gene>
    <name evidence="1" type="ORF">BDQ12DRAFT_567534</name>
</gene>
<keyword evidence="2" id="KW-1185">Reference proteome</keyword>
<evidence type="ECO:0000313" key="1">
    <source>
        <dbReference type="EMBL" id="TFK31880.1"/>
    </source>
</evidence>
<dbReference type="STRING" id="68775.A0A5C3LGJ4"/>
<feature type="non-terminal residue" evidence="1">
    <location>
        <position position="169"/>
    </location>
</feature>
<organism evidence="1 2">
    <name type="scientific">Crucibulum laeve</name>
    <dbReference type="NCBI Taxonomy" id="68775"/>
    <lineage>
        <taxon>Eukaryota</taxon>
        <taxon>Fungi</taxon>
        <taxon>Dikarya</taxon>
        <taxon>Basidiomycota</taxon>
        <taxon>Agaricomycotina</taxon>
        <taxon>Agaricomycetes</taxon>
        <taxon>Agaricomycetidae</taxon>
        <taxon>Agaricales</taxon>
        <taxon>Agaricineae</taxon>
        <taxon>Nidulariaceae</taxon>
        <taxon>Crucibulum</taxon>
    </lineage>
</organism>
<dbReference type="AlphaFoldDB" id="A0A5C3LGJ4"/>
<evidence type="ECO:0000313" key="2">
    <source>
        <dbReference type="Proteomes" id="UP000308652"/>
    </source>
</evidence>
<proteinExistence type="predicted"/>
<reference evidence="1 2" key="1">
    <citation type="journal article" date="2019" name="Nat. Ecol. Evol.">
        <title>Megaphylogeny resolves global patterns of mushroom evolution.</title>
        <authorList>
            <person name="Varga T."/>
            <person name="Krizsan K."/>
            <person name="Foldi C."/>
            <person name="Dima B."/>
            <person name="Sanchez-Garcia M."/>
            <person name="Sanchez-Ramirez S."/>
            <person name="Szollosi G.J."/>
            <person name="Szarkandi J.G."/>
            <person name="Papp V."/>
            <person name="Albert L."/>
            <person name="Andreopoulos W."/>
            <person name="Angelini C."/>
            <person name="Antonin V."/>
            <person name="Barry K.W."/>
            <person name="Bougher N.L."/>
            <person name="Buchanan P."/>
            <person name="Buyck B."/>
            <person name="Bense V."/>
            <person name="Catcheside P."/>
            <person name="Chovatia M."/>
            <person name="Cooper J."/>
            <person name="Damon W."/>
            <person name="Desjardin D."/>
            <person name="Finy P."/>
            <person name="Geml J."/>
            <person name="Haridas S."/>
            <person name="Hughes K."/>
            <person name="Justo A."/>
            <person name="Karasinski D."/>
            <person name="Kautmanova I."/>
            <person name="Kiss B."/>
            <person name="Kocsube S."/>
            <person name="Kotiranta H."/>
            <person name="LaButti K.M."/>
            <person name="Lechner B.E."/>
            <person name="Liimatainen K."/>
            <person name="Lipzen A."/>
            <person name="Lukacs Z."/>
            <person name="Mihaltcheva S."/>
            <person name="Morgado L.N."/>
            <person name="Niskanen T."/>
            <person name="Noordeloos M.E."/>
            <person name="Ohm R.A."/>
            <person name="Ortiz-Santana B."/>
            <person name="Ovrebo C."/>
            <person name="Racz N."/>
            <person name="Riley R."/>
            <person name="Savchenko A."/>
            <person name="Shiryaev A."/>
            <person name="Soop K."/>
            <person name="Spirin V."/>
            <person name="Szebenyi C."/>
            <person name="Tomsovsky M."/>
            <person name="Tulloss R.E."/>
            <person name="Uehling J."/>
            <person name="Grigoriev I.V."/>
            <person name="Vagvolgyi C."/>
            <person name="Papp T."/>
            <person name="Martin F.M."/>
            <person name="Miettinen O."/>
            <person name="Hibbett D.S."/>
            <person name="Nagy L.G."/>
        </authorList>
    </citation>
    <scope>NUCLEOTIDE SEQUENCE [LARGE SCALE GENOMIC DNA]</scope>
    <source>
        <strain evidence="1 2">CBS 166.37</strain>
    </source>
</reference>
<dbReference type="EMBL" id="ML213699">
    <property type="protein sequence ID" value="TFK31880.1"/>
    <property type="molecule type" value="Genomic_DNA"/>
</dbReference>
<sequence>SFQEQLQRLVVNPLREAVEQNLLAENSPQLIIINGLDECAGPDIQKSILSEISDVLTVFNIPLCFLISSQPEQAIRQAFNTSQSRKYFHVIALDDSFDPDKDIDTFVRSKFNEIKQTHQFQSYPLDWPTDDSIQTLIDRSSRQFIYASVVMKYLESPHKSPVKGLNIIL</sequence>
<dbReference type="OrthoDB" id="2970937at2759"/>
<accession>A0A5C3LGJ4</accession>